<dbReference type="Gene3D" id="2.160.10.10">
    <property type="entry name" value="Hexapeptide repeat proteins"/>
    <property type="match status" value="1"/>
</dbReference>
<accession>A0ABU8V9W6</accession>
<evidence type="ECO:0000256" key="2">
    <source>
        <dbReference type="ARBA" id="ARBA00022679"/>
    </source>
</evidence>
<dbReference type="InterPro" id="IPR051159">
    <property type="entry name" value="Hexapeptide_acetyltransf"/>
</dbReference>
<keyword evidence="4" id="KW-1185">Reference proteome</keyword>
<dbReference type="CDD" id="cd05825">
    <property type="entry name" value="LbH_wcaF_like"/>
    <property type="match status" value="1"/>
</dbReference>
<dbReference type="PANTHER" id="PTHR23416:SF23">
    <property type="entry name" value="ACETYLTRANSFERASE C18B11.09C-RELATED"/>
    <property type="match status" value="1"/>
</dbReference>
<gene>
    <name evidence="3" type="ORF">WKW77_01245</name>
</gene>
<protein>
    <submittedName>
        <fullName evidence="3">Colanic acid biosynthesis acetyltransferase</fullName>
    </submittedName>
</protein>
<dbReference type="InterPro" id="IPR011004">
    <property type="entry name" value="Trimer_LpxA-like_sf"/>
</dbReference>
<evidence type="ECO:0000313" key="3">
    <source>
        <dbReference type="EMBL" id="MEJ8809674.1"/>
    </source>
</evidence>
<keyword evidence="2" id="KW-0808">Transferase</keyword>
<proteinExistence type="inferred from homology"/>
<dbReference type="SUPFAM" id="SSF51161">
    <property type="entry name" value="Trimeric LpxA-like enzymes"/>
    <property type="match status" value="1"/>
</dbReference>
<dbReference type="Proteomes" id="UP001365846">
    <property type="component" value="Unassembled WGS sequence"/>
</dbReference>
<evidence type="ECO:0000313" key="4">
    <source>
        <dbReference type="Proteomes" id="UP001365846"/>
    </source>
</evidence>
<evidence type="ECO:0000256" key="1">
    <source>
        <dbReference type="ARBA" id="ARBA00007274"/>
    </source>
</evidence>
<comment type="caution">
    <text evidence="3">The sequence shown here is derived from an EMBL/GenBank/DDBJ whole genome shotgun (WGS) entry which is preliminary data.</text>
</comment>
<name>A0ABU8V9W6_9BURK</name>
<dbReference type="EMBL" id="JBBKZU010000001">
    <property type="protein sequence ID" value="MEJ8809674.1"/>
    <property type="molecule type" value="Genomic_DNA"/>
</dbReference>
<dbReference type="RefSeq" id="WP_340355008.1">
    <property type="nucleotide sequence ID" value="NZ_JBBKZU010000001.1"/>
</dbReference>
<sequence length="191" mass="20621">MALRPLDASRVNPLEGGPSFSLGNRILRAVWNVTWAVFASWTPPQMGFWRRFLLKLFGAKLGQACDVRGSARVWYPPHLHLADRALLAERVTCYNMAPISLGRGALVSQGAHLCAGTHDISSPAFQLIARPITIGPQAWIAAEAFVGPGVEVGEGAVLGARSVAFRSLDPWTVYGGNPAKPLKRRVLRDAG</sequence>
<comment type="similarity">
    <text evidence="1">Belongs to the transferase hexapeptide repeat family.</text>
</comment>
<reference evidence="3 4" key="1">
    <citation type="submission" date="2024-03" db="EMBL/GenBank/DDBJ databases">
        <title>Novel species of the genus Variovorax.</title>
        <authorList>
            <person name="Liu Q."/>
            <person name="Xin Y.-H."/>
        </authorList>
    </citation>
    <scope>NUCLEOTIDE SEQUENCE [LARGE SCALE GENOMIC DNA]</scope>
    <source>
        <strain evidence="3 4">KACC 18899</strain>
    </source>
</reference>
<organism evidence="3 4">
    <name type="scientific">Variovorax ureilyticus</name>
    <dbReference type="NCBI Taxonomy" id="1836198"/>
    <lineage>
        <taxon>Bacteria</taxon>
        <taxon>Pseudomonadati</taxon>
        <taxon>Pseudomonadota</taxon>
        <taxon>Betaproteobacteria</taxon>
        <taxon>Burkholderiales</taxon>
        <taxon>Comamonadaceae</taxon>
        <taxon>Variovorax</taxon>
    </lineage>
</organism>
<dbReference type="PANTHER" id="PTHR23416">
    <property type="entry name" value="SIALIC ACID SYNTHASE-RELATED"/>
    <property type="match status" value="1"/>
</dbReference>